<gene>
    <name evidence="3" type="ORF">XAT740_LOCUS52853</name>
</gene>
<dbReference type="AlphaFoldDB" id="A0A816DM02"/>
<keyword evidence="4" id="KW-1185">Reference proteome</keyword>
<dbReference type="Proteomes" id="UP000663828">
    <property type="component" value="Unassembled WGS sequence"/>
</dbReference>
<dbReference type="EMBL" id="CAJNOR010008840">
    <property type="protein sequence ID" value="CAF1638268.1"/>
    <property type="molecule type" value="Genomic_DNA"/>
</dbReference>
<evidence type="ECO:0000256" key="2">
    <source>
        <dbReference type="SAM" id="Phobius"/>
    </source>
</evidence>
<organism evidence="3 4">
    <name type="scientific">Adineta ricciae</name>
    <name type="common">Rotifer</name>
    <dbReference type="NCBI Taxonomy" id="249248"/>
    <lineage>
        <taxon>Eukaryota</taxon>
        <taxon>Metazoa</taxon>
        <taxon>Spiralia</taxon>
        <taxon>Gnathifera</taxon>
        <taxon>Rotifera</taxon>
        <taxon>Eurotatoria</taxon>
        <taxon>Bdelloidea</taxon>
        <taxon>Adinetida</taxon>
        <taxon>Adinetidae</taxon>
        <taxon>Adineta</taxon>
    </lineage>
</organism>
<reference evidence="3" key="1">
    <citation type="submission" date="2021-02" db="EMBL/GenBank/DDBJ databases">
        <authorList>
            <person name="Nowell W R."/>
        </authorList>
    </citation>
    <scope>NUCLEOTIDE SEQUENCE</scope>
</reference>
<keyword evidence="2" id="KW-0812">Transmembrane</keyword>
<keyword evidence="2" id="KW-0472">Membrane</keyword>
<evidence type="ECO:0000313" key="3">
    <source>
        <dbReference type="EMBL" id="CAF1638268.1"/>
    </source>
</evidence>
<keyword evidence="2" id="KW-1133">Transmembrane helix</keyword>
<proteinExistence type="predicted"/>
<evidence type="ECO:0000313" key="4">
    <source>
        <dbReference type="Proteomes" id="UP000663828"/>
    </source>
</evidence>
<accession>A0A816DM02</accession>
<evidence type="ECO:0000256" key="1">
    <source>
        <dbReference type="SAM" id="MobiDB-lite"/>
    </source>
</evidence>
<protein>
    <submittedName>
        <fullName evidence="3">Uncharacterized protein</fullName>
    </submittedName>
</protein>
<comment type="caution">
    <text evidence="3">The sequence shown here is derived from an EMBL/GenBank/DDBJ whole genome shotgun (WGS) entry which is preliminary data.</text>
</comment>
<name>A0A816DM02_ADIRI</name>
<feature type="transmembrane region" description="Helical" evidence="2">
    <location>
        <begin position="47"/>
        <end position="80"/>
    </location>
</feature>
<feature type="region of interest" description="Disordered" evidence="1">
    <location>
        <begin position="106"/>
        <end position="127"/>
    </location>
</feature>
<sequence length="261" mass="28289">MENKVFQHQQTIAQMRQNDDTSNSNDIFINSESTNSENRRYRSLSSFISWCSPISSCLPCLVIGLLTGGLILSVVISLWLTSNNKTATTIEGISTNTTITTNSISTTSTSTIDTTSSTSSTSTTSTTATTTSSFCAATCTGTFNSNGATSCNTMCNDKDGNHYTCSGNSTICPNAESSYYYYGVIPTNITNSTNVMGYNSYCNSAYANSYRNNGYNPCYGGTNSYYNGSHYSDLIPSNACCVYDVYLRDYYCIQYPCVISG</sequence>